<dbReference type="PANTHER" id="PTHR34501:SF9">
    <property type="entry name" value="MAJOR OUTER MEMBRANE PROTEIN P.IA"/>
    <property type="match status" value="1"/>
</dbReference>
<sequence>MKRLALSAISLGVLATAASAAHAQSAVTLYGTIEKNVNFFNEEGKNQWATPAGTTLSGTTLSGAKPTGTSTANAKGSCWGLSGSEDVGSSVKAIFKLENSFNINNGYFSQGSQEFGRQAYVGLQHDAYGTVTVGRQYVPDTDLLHKITAGSYLGSAFATPGDVDNYNNSIRVNNSIKYTSPMWSGLQFESLYAFGNQAGTLGGRRSWGAALGRTNGPVSIAASYQHYSGGKITNGVRNIPDTTMPSTKIATDSIFNSPINSAYASASSLKVARVASQYTIGPVKIGTSYSNAQYMADSASLFKQTQKYNTCNVSAIYQATPALLTGIGYSYTKSSGNSSAKYNQVSLGANYSLSKRTDVYLIGAWQKATGQQNSTGDKAQASIGSCGFSSTNSGAQGYVSLGLRHRF</sequence>
<dbReference type="InterPro" id="IPR050298">
    <property type="entry name" value="Gram-neg_bact_OMP"/>
</dbReference>
<dbReference type="GO" id="GO:0046930">
    <property type="term" value="C:pore complex"/>
    <property type="evidence" value="ECO:0007669"/>
    <property type="project" value="UniProtKB-KW"/>
</dbReference>
<dbReference type="GO" id="GO:0009279">
    <property type="term" value="C:cell outer membrane"/>
    <property type="evidence" value="ECO:0007669"/>
    <property type="project" value="UniProtKB-SubCell"/>
</dbReference>
<evidence type="ECO:0000256" key="5">
    <source>
        <dbReference type="ARBA" id="ARBA00022729"/>
    </source>
</evidence>
<keyword evidence="3" id="KW-1134">Transmembrane beta strand</keyword>
<evidence type="ECO:0000313" key="13">
    <source>
        <dbReference type="Proteomes" id="UP000693996"/>
    </source>
</evidence>
<evidence type="ECO:0000256" key="6">
    <source>
        <dbReference type="ARBA" id="ARBA00023065"/>
    </source>
</evidence>
<keyword evidence="11" id="KW-0614">Plasmid</keyword>
<evidence type="ECO:0000259" key="10">
    <source>
        <dbReference type="Pfam" id="PF13609"/>
    </source>
</evidence>
<dbReference type="CDD" id="cd00342">
    <property type="entry name" value="gram_neg_porins"/>
    <property type="match status" value="1"/>
</dbReference>
<evidence type="ECO:0000256" key="1">
    <source>
        <dbReference type="ARBA" id="ARBA00004571"/>
    </source>
</evidence>
<dbReference type="PANTHER" id="PTHR34501">
    <property type="entry name" value="PROTEIN YDDL-RELATED"/>
    <property type="match status" value="1"/>
</dbReference>
<keyword evidence="8" id="KW-0998">Cell outer membrane</keyword>
<dbReference type="GO" id="GO:0006811">
    <property type="term" value="P:monoatomic ion transport"/>
    <property type="evidence" value="ECO:0007669"/>
    <property type="project" value="UniProtKB-KW"/>
</dbReference>
<keyword evidence="3" id="KW-0472">Membrane</keyword>
<keyword evidence="13" id="KW-1185">Reference proteome</keyword>
<keyword evidence="6" id="KW-0406">Ion transport</keyword>
<dbReference type="InterPro" id="IPR033900">
    <property type="entry name" value="Gram_neg_porin_domain"/>
</dbReference>
<feature type="signal peptide" evidence="9">
    <location>
        <begin position="1"/>
        <end position="23"/>
    </location>
</feature>
<dbReference type="RefSeq" id="WP_216797556.1">
    <property type="nucleotide sequence ID" value="NZ_LR890046.1"/>
</dbReference>
<evidence type="ECO:0000256" key="4">
    <source>
        <dbReference type="ARBA" id="ARBA00022692"/>
    </source>
</evidence>
<accession>A0A8D9CGN2</accession>
<dbReference type="GO" id="GO:0015288">
    <property type="term" value="F:porin activity"/>
    <property type="evidence" value="ECO:0007669"/>
    <property type="project" value="UniProtKB-KW"/>
</dbReference>
<feature type="domain" description="Porin" evidence="10">
    <location>
        <begin position="13"/>
        <end position="367"/>
    </location>
</feature>
<gene>
    <name evidence="12" type="ORF">MYVALT_H_00290</name>
    <name evidence="11" type="ORF">VALLOT_H_00290</name>
</gene>
<evidence type="ECO:0000313" key="12">
    <source>
        <dbReference type="EMBL" id="CAG7605370.1"/>
    </source>
</evidence>
<keyword evidence="2" id="KW-0813">Transport</keyword>
<feature type="chain" id="PRO_5038271733" evidence="9">
    <location>
        <begin position="24"/>
        <end position="407"/>
    </location>
</feature>
<geneLocation type="plasmid" evidence="12 13">
    <name>pMVTALT</name>
</geneLocation>
<evidence type="ECO:0000256" key="9">
    <source>
        <dbReference type="SAM" id="SignalP"/>
    </source>
</evidence>
<geneLocation type="plasmid" evidence="11">
    <name>1</name>
</geneLocation>
<keyword evidence="7" id="KW-0626">Porin</keyword>
<dbReference type="EMBL" id="LR890046">
    <property type="protein sequence ID" value="CAD6506720.1"/>
    <property type="molecule type" value="Genomic_DNA"/>
</dbReference>
<evidence type="ECO:0000313" key="11">
    <source>
        <dbReference type="EMBL" id="CAD6506720.1"/>
    </source>
</evidence>
<dbReference type="Pfam" id="PF13609">
    <property type="entry name" value="Porin_4"/>
    <property type="match status" value="1"/>
</dbReference>
<name>A0A8D9CGN2_9BURK</name>
<dbReference type="AlphaFoldDB" id="A0A8D9CGN2"/>
<dbReference type="EMBL" id="OU343032">
    <property type="protein sequence ID" value="CAG7605370.1"/>
    <property type="molecule type" value="Genomic_DNA"/>
</dbReference>
<evidence type="ECO:0000256" key="8">
    <source>
        <dbReference type="ARBA" id="ARBA00023237"/>
    </source>
</evidence>
<organism evidence="11">
    <name type="scientific">Candidatus Vallotiella hemipterorum</name>
    <dbReference type="NCBI Taxonomy" id="1177213"/>
    <lineage>
        <taxon>Bacteria</taxon>
        <taxon>Pseudomonadati</taxon>
        <taxon>Pseudomonadota</taxon>
        <taxon>Betaproteobacteria</taxon>
        <taxon>Burkholderiales</taxon>
        <taxon>Burkholderiaceae</taxon>
        <taxon>Candidatus Vallotiella</taxon>
    </lineage>
</organism>
<proteinExistence type="predicted"/>
<evidence type="ECO:0000256" key="2">
    <source>
        <dbReference type="ARBA" id="ARBA00022448"/>
    </source>
</evidence>
<dbReference type="KEGG" id="vtr:MYVALT_H_00290"/>
<evidence type="ECO:0000256" key="3">
    <source>
        <dbReference type="ARBA" id="ARBA00022452"/>
    </source>
</evidence>
<evidence type="ECO:0000256" key="7">
    <source>
        <dbReference type="ARBA" id="ARBA00023114"/>
    </source>
</evidence>
<dbReference type="Proteomes" id="UP000693996">
    <property type="component" value="Plasmid pMVTALT"/>
</dbReference>
<comment type="subcellular location">
    <subcellularLocation>
        <location evidence="1">Cell outer membrane</location>
        <topology evidence="1">Multi-pass membrane protein</topology>
    </subcellularLocation>
</comment>
<keyword evidence="4" id="KW-0812">Transmembrane</keyword>
<reference evidence="11" key="1">
    <citation type="submission" date="2020-10" db="EMBL/GenBank/DDBJ databases">
        <authorList>
            <person name="Szabo G."/>
        </authorList>
    </citation>
    <scope>NUCLEOTIDE SEQUENCE</scope>
    <source>
        <strain evidence="12">MYVALT</strain>
        <strain evidence="11">VALLOT</strain>
        <plasmid evidence="11">1</plasmid>
        <plasmid evidence="12">pMVTALT</plasmid>
    </source>
</reference>
<keyword evidence="5 9" id="KW-0732">Signal</keyword>
<protein>
    <submittedName>
        <fullName evidence="11">Outer membrane porin protein 32</fullName>
    </submittedName>
</protein>